<evidence type="ECO:0000256" key="6">
    <source>
        <dbReference type="SAM" id="Phobius"/>
    </source>
</evidence>
<dbReference type="Proteomes" id="UP000219050">
    <property type="component" value="Chromosome"/>
</dbReference>
<proteinExistence type="predicted"/>
<keyword evidence="8" id="KW-1185">Reference proteome</keyword>
<dbReference type="NCBIfam" id="TIGR04407">
    <property type="entry name" value="LptF_YjgP"/>
    <property type="match status" value="1"/>
</dbReference>
<dbReference type="OrthoDB" id="8477889at2"/>
<dbReference type="Pfam" id="PF03739">
    <property type="entry name" value="LptF_LptG"/>
    <property type="match status" value="1"/>
</dbReference>
<evidence type="ECO:0000256" key="2">
    <source>
        <dbReference type="ARBA" id="ARBA00022475"/>
    </source>
</evidence>
<comment type="subcellular location">
    <subcellularLocation>
        <location evidence="1">Cell membrane</location>
        <topology evidence="1">Multi-pass membrane protein</topology>
    </subcellularLocation>
</comment>
<dbReference type="GO" id="GO:0043190">
    <property type="term" value="C:ATP-binding cassette (ABC) transporter complex"/>
    <property type="evidence" value="ECO:0007669"/>
    <property type="project" value="InterPro"/>
</dbReference>
<organism evidence="7 8">
    <name type="scientific">Pacificitalea manganoxidans</name>
    <dbReference type="NCBI Taxonomy" id="1411902"/>
    <lineage>
        <taxon>Bacteria</taxon>
        <taxon>Pseudomonadati</taxon>
        <taxon>Pseudomonadota</taxon>
        <taxon>Alphaproteobacteria</taxon>
        <taxon>Rhodobacterales</taxon>
        <taxon>Paracoccaceae</taxon>
        <taxon>Pacificitalea</taxon>
    </lineage>
</organism>
<dbReference type="PANTHER" id="PTHR33529">
    <property type="entry name" value="SLR0882 PROTEIN-RELATED"/>
    <property type="match status" value="1"/>
</dbReference>
<evidence type="ECO:0000256" key="1">
    <source>
        <dbReference type="ARBA" id="ARBA00004651"/>
    </source>
</evidence>
<dbReference type="PANTHER" id="PTHR33529:SF6">
    <property type="entry name" value="YJGP_YJGQ FAMILY PERMEASE"/>
    <property type="match status" value="1"/>
</dbReference>
<reference evidence="7 8" key="1">
    <citation type="submission" date="2017-05" db="EMBL/GenBank/DDBJ databases">
        <title>Comparative genomic and metabolic analysis of manganese-oxidizing mechanisms in Celeribater manganoxidans DY25T: its adaption to the environment of polymetallic nodule.</title>
        <authorList>
            <person name="Wang X."/>
        </authorList>
    </citation>
    <scope>NUCLEOTIDE SEQUENCE [LARGE SCALE GENOMIC DNA]</scope>
    <source>
        <strain evidence="7 8">DY25</strain>
    </source>
</reference>
<keyword evidence="4 6" id="KW-1133">Transmembrane helix</keyword>
<dbReference type="RefSeq" id="WP_097373047.1">
    <property type="nucleotide sequence ID" value="NZ_CP021404.1"/>
</dbReference>
<evidence type="ECO:0000313" key="8">
    <source>
        <dbReference type="Proteomes" id="UP000219050"/>
    </source>
</evidence>
<evidence type="ECO:0000256" key="3">
    <source>
        <dbReference type="ARBA" id="ARBA00022692"/>
    </source>
</evidence>
<keyword evidence="5 6" id="KW-0472">Membrane</keyword>
<sequence length="379" mass="41842">MPRFDRYVLSQLMVLFGFFALVLVSVYWVNRAVSLFDELIADGQSAGVFLEFTALSLPNVIRLVLPIAAFIAAVYVTNRLTSESELVVVQSSGFSPFRLARPVAMFGLLVALLMAVLVHVLVPISRTQLADREGEIANDITARFLTEGQFLHPADGITFYIREISAQGELLDVFLSDARTAGQRTTYMAKRALLLRRDDGPKLIMFDGSAQTFTEATQRLFVTRFSDSAYDIGDLITGNGRSRRDVREYSTPMLFSPTQAALDATRRDASIFHYEGHLRMVQPLQALVTALIGFSALMLGQFSRFGVWRQIVLAVVLLIVVQMLETAAAGVARNDPAAWPLVYLPTVMGGGMSVVMLWLAGRPALFRRRRKSPAGGQPA</sequence>
<dbReference type="AlphaFoldDB" id="A0A291LYT4"/>
<feature type="transmembrane region" description="Helical" evidence="6">
    <location>
        <begin position="311"/>
        <end position="332"/>
    </location>
</feature>
<dbReference type="GO" id="GO:0055085">
    <property type="term" value="P:transmembrane transport"/>
    <property type="evidence" value="ECO:0007669"/>
    <property type="project" value="InterPro"/>
</dbReference>
<dbReference type="InterPro" id="IPR030922">
    <property type="entry name" value="LptF"/>
</dbReference>
<feature type="transmembrane region" description="Helical" evidence="6">
    <location>
        <begin position="338"/>
        <end position="361"/>
    </location>
</feature>
<feature type="transmembrane region" description="Helical" evidence="6">
    <location>
        <begin position="99"/>
        <end position="122"/>
    </location>
</feature>
<accession>A0A291LYT4</accession>
<protein>
    <submittedName>
        <fullName evidence="7">LPS export ABC transporter permease LptF</fullName>
    </submittedName>
</protein>
<evidence type="ECO:0000313" key="7">
    <source>
        <dbReference type="EMBL" id="ATI41668.1"/>
    </source>
</evidence>
<evidence type="ECO:0000256" key="4">
    <source>
        <dbReference type="ARBA" id="ARBA00022989"/>
    </source>
</evidence>
<keyword evidence="2" id="KW-1003">Cell membrane</keyword>
<keyword evidence="3 6" id="KW-0812">Transmembrane</keyword>
<dbReference type="GO" id="GO:0015920">
    <property type="term" value="P:lipopolysaccharide transport"/>
    <property type="evidence" value="ECO:0007669"/>
    <property type="project" value="TreeGrafter"/>
</dbReference>
<feature type="transmembrane region" description="Helical" evidence="6">
    <location>
        <begin position="7"/>
        <end position="29"/>
    </location>
</feature>
<evidence type="ECO:0000256" key="5">
    <source>
        <dbReference type="ARBA" id="ARBA00023136"/>
    </source>
</evidence>
<name>A0A291LYT4_9RHOB</name>
<dbReference type="InterPro" id="IPR005495">
    <property type="entry name" value="LptG/LptF_permease"/>
</dbReference>
<dbReference type="KEGG" id="cmag:CBW24_06425"/>
<gene>
    <name evidence="7" type="ORF">CBW24_06425</name>
</gene>
<dbReference type="EMBL" id="CP021404">
    <property type="protein sequence ID" value="ATI41668.1"/>
    <property type="molecule type" value="Genomic_DNA"/>
</dbReference>